<accession>A0A3S0A9P8</accession>
<evidence type="ECO:0000313" key="1">
    <source>
        <dbReference type="EMBL" id="THI25878.1"/>
    </source>
</evidence>
<gene>
    <name evidence="1" type="ORF">E9161_21275</name>
</gene>
<protein>
    <submittedName>
        <fullName evidence="1">Uncharacterized protein</fullName>
    </submittedName>
</protein>
<reference evidence="1 2" key="1">
    <citation type="submission" date="2019-04" db="EMBL/GenBank/DDBJ databases">
        <authorList>
            <person name="Fouts D."/>
            <person name="Sutton G."/>
            <person name="Singh I."/>
            <person name="Nguyen K."/>
        </authorList>
    </citation>
    <scope>NUCLEOTIDE SEQUENCE [LARGE SCALE GENOMIC DNA]</scope>
    <source>
        <strain evidence="1 2">55</strain>
    </source>
</reference>
<sequence>MMKRHFCFINLCELYHTWRFIHQSKNELLLRLITMKFVWILVSNPGKHIFIHCLMIIILRVLLPVLVYYTEKPSQMRVYS</sequence>
<organism evidence="1 2">
    <name type="scientific">Klebsiella pneumoniae subsp. pneumoniae</name>
    <dbReference type="NCBI Taxonomy" id="72407"/>
    <lineage>
        <taxon>Bacteria</taxon>
        <taxon>Pseudomonadati</taxon>
        <taxon>Pseudomonadota</taxon>
        <taxon>Gammaproteobacteria</taxon>
        <taxon>Enterobacterales</taxon>
        <taxon>Enterobacteriaceae</taxon>
        <taxon>Klebsiella/Raoultella group</taxon>
        <taxon>Klebsiella</taxon>
        <taxon>Klebsiella pneumoniae complex</taxon>
    </lineage>
</organism>
<evidence type="ECO:0000313" key="2">
    <source>
        <dbReference type="Proteomes" id="UP000304895"/>
    </source>
</evidence>
<dbReference type="EMBL" id="SSUJ01000021">
    <property type="protein sequence ID" value="THI25878.1"/>
    <property type="molecule type" value="Genomic_DNA"/>
</dbReference>
<dbReference type="Proteomes" id="UP000304895">
    <property type="component" value="Unassembled WGS sequence"/>
</dbReference>
<proteinExistence type="predicted"/>
<comment type="caution">
    <text evidence="1">The sequence shown here is derived from an EMBL/GenBank/DDBJ whole genome shotgun (WGS) entry which is preliminary data.</text>
</comment>
<dbReference type="AlphaFoldDB" id="A0A3S0A9P8"/>
<name>A0A3S0A9P8_KLEPN</name>